<sequence>MTKLLNLFKFNKTNLAKEVLLGNDAELVKEFISKVEQGAYLHKYSGLWALGLDLLPPSAQRYLHLFVYKGCACSIDVWFKNPTTPKALIPFPNGIEADRKDCSKRYTNNSVYEFGNISDGGKFVSFSLWASNNGSSGSIVFFNSTDDFLGIDFIGRQIQFSNYMVSFLIFSKKL</sequence>
<dbReference type="AlphaFoldDB" id="A0A6V7XDX8"/>
<reference evidence="1 2" key="1">
    <citation type="submission" date="2020-08" db="EMBL/GenBank/DDBJ databases">
        <authorList>
            <person name="Koutsovoulos G."/>
            <person name="Danchin GJ E."/>
        </authorList>
    </citation>
    <scope>NUCLEOTIDE SEQUENCE [LARGE SCALE GENOMIC DNA]</scope>
</reference>
<gene>
    <name evidence="1" type="ORF">MENT_LOCUS50798</name>
</gene>
<accession>A0A6V7XDX8</accession>
<protein>
    <submittedName>
        <fullName evidence="1">Uncharacterized protein</fullName>
    </submittedName>
</protein>
<dbReference type="OrthoDB" id="6251307at2759"/>
<evidence type="ECO:0000313" key="2">
    <source>
        <dbReference type="Proteomes" id="UP000580250"/>
    </source>
</evidence>
<dbReference type="Proteomes" id="UP000580250">
    <property type="component" value="Unassembled WGS sequence"/>
</dbReference>
<proteinExistence type="predicted"/>
<dbReference type="EMBL" id="CAJEWN010001446">
    <property type="protein sequence ID" value="CAD2197540.1"/>
    <property type="molecule type" value="Genomic_DNA"/>
</dbReference>
<comment type="caution">
    <text evidence="1">The sequence shown here is derived from an EMBL/GenBank/DDBJ whole genome shotgun (WGS) entry which is preliminary data.</text>
</comment>
<evidence type="ECO:0000313" key="1">
    <source>
        <dbReference type="EMBL" id="CAD2197540.1"/>
    </source>
</evidence>
<organism evidence="1 2">
    <name type="scientific">Meloidogyne enterolobii</name>
    <name type="common">Root-knot nematode worm</name>
    <name type="synonym">Meloidogyne mayaguensis</name>
    <dbReference type="NCBI Taxonomy" id="390850"/>
    <lineage>
        <taxon>Eukaryota</taxon>
        <taxon>Metazoa</taxon>
        <taxon>Ecdysozoa</taxon>
        <taxon>Nematoda</taxon>
        <taxon>Chromadorea</taxon>
        <taxon>Rhabditida</taxon>
        <taxon>Tylenchina</taxon>
        <taxon>Tylenchomorpha</taxon>
        <taxon>Tylenchoidea</taxon>
        <taxon>Meloidogynidae</taxon>
        <taxon>Meloidogyninae</taxon>
        <taxon>Meloidogyne</taxon>
    </lineage>
</organism>
<name>A0A6V7XDX8_MELEN</name>